<feature type="compositionally biased region" description="Polar residues" evidence="1">
    <location>
        <begin position="111"/>
        <end position="125"/>
    </location>
</feature>
<keyword evidence="3" id="KW-1185">Reference proteome</keyword>
<feature type="region of interest" description="Disordered" evidence="1">
    <location>
        <begin position="78"/>
        <end position="140"/>
    </location>
</feature>
<sequence length="140" mass="14013">MGDVVAEVCGAICGGLALATVASINAWCVTIPGGLTVCKCCDSLCRCGCCWKGDKGQLPEEDYPGGSNHPDTIAAAQALADRNAAKQAQGEEGGGGEEEGVAPPAYDPKTRSASSDVARTTQPTAQPGMVISNPDVAGSS</sequence>
<feature type="compositionally biased region" description="Low complexity" evidence="1">
    <location>
        <begin position="78"/>
        <end position="90"/>
    </location>
</feature>
<name>A0A177TN18_9BASI</name>
<dbReference type="EMBL" id="LWDF02000799">
    <property type="protein sequence ID" value="KAE8242558.1"/>
    <property type="molecule type" value="Genomic_DNA"/>
</dbReference>
<dbReference type="Proteomes" id="UP000077521">
    <property type="component" value="Unassembled WGS sequence"/>
</dbReference>
<dbReference type="AlphaFoldDB" id="A0A177TN18"/>
<evidence type="ECO:0000313" key="2">
    <source>
        <dbReference type="EMBL" id="KAE8242558.1"/>
    </source>
</evidence>
<evidence type="ECO:0000256" key="1">
    <source>
        <dbReference type="SAM" id="MobiDB-lite"/>
    </source>
</evidence>
<gene>
    <name evidence="2" type="ORF">A4X13_0g7108</name>
</gene>
<proteinExistence type="predicted"/>
<accession>A0A177TN18</accession>
<protein>
    <submittedName>
        <fullName evidence="2">Uncharacterized protein</fullName>
    </submittedName>
</protein>
<evidence type="ECO:0000313" key="3">
    <source>
        <dbReference type="Proteomes" id="UP000077521"/>
    </source>
</evidence>
<reference evidence="2" key="2">
    <citation type="journal article" date="2019" name="IMA Fungus">
        <title>Genome sequencing and comparison of five Tilletia species to identify candidate genes for the detection of regulated species infecting wheat.</title>
        <authorList>
            <person name="Nguyen H.D.T."/>
            <person name="Sultana T."/>
            <person name="Kesanakurti P."/>
            <person name="Hambleton S."/>
        </authorList>
    </citation>
    <scope>NUCLEOTIDE SEQUENCE</scope>
    <source>
        <strain evidence="2">DAOMC 236416</strain>
    </source>
</reference>
<organism evidence="2 3">
    <name type="scientific">Tilletia indica</name>
    <dbReference type="NCBI Taxonomy" id="43049"/>
    <lineage>
        <taxon>Eukaryota</taxon>
        <taxon>Fungi</taxon>
        <taxon>Dikarya</taxon>
        <taxon>Basidiomycota</taxon>
        <taxon>Ustilaginomycotina</taxon>
        <taxon>Exobasidiomycetes</taxon>
        <taxon>Tilletiales</taxon>
        <taxon>Tilletiaceae</taxon>
        <taxon>Tilletia</taxon>
    </lineage>
</organism>
<reference evidence="2" key="1">
    <citation type="submission" date="2016-04" db="EMBL/GenBank/DDBJ databases">
        <authorList>
            <person name="Nguyen H.D."/>
            <person name="Samba Siva P."/>
            <person name="Cullis J."/>
            <person name="Levesque C.A."/>
            <person name="Hambleton S."/>
        </authorList>
    </citation>
    <scope>NUCLEOTIDE SEQUENCE</scope>
    <source>
        <strain evidence="2">DAOMC 236416</strain>
    </source>
</reference>
<comment type="caution">
    <text evidence="2">The sequence shown here is derived from an EMBL/GenBank/DDBJ whole genome shotgun (WGS) entry which is preliminary data.</text>
</comment>